<proteinExistence type="predicted"/>
<evidence type="ECO:0000256" key="2">
    <source>
        <dbReference type="ARBA" id="ARBA00023015"/>
    </source>
</evidence>
<dbReference type="Gramene" id="mRNA:HanXRQr2_Chr13g0584101">
    <property type="protein sequence ID" value="CDS:HanXRQr2_Chr13g0584101.1"/>
    <property type="gene ID" value="HanXRQr2_Chr13g0584101"/>
</dbReference>
<evidence type="ECO:0000259" key="7">
    <source>
        <dbReference type="PROSITE" id="PS50811"/>
    </source>
</evidence>
<dbReference type="SUPFAM" id="SSF118290">
    <property type="entry name" value="WRKY DNA-binding domain"/>
    <property type="match status" value="1"/>
</dbReference>
<reference evidence="8" key="3">
    <citation type="submission" date="2020-06" db="EMBL/GenBank/DDBJ databases">
        <title>Helianthus annuus Genome sequencing and assembly Release 2.</title>
        <authorList>
            <person name="Gouzy J."/>
            <person name="Langlade N."/>
            <person name="Munos S."/>
        </authorList>
    </citation>
    <scope>NUCLEOTIDE SEQUENCE</scope>
    <source>
        <tissue evidence="8">Leaves</tissue>
    </source>
</reference>
<sequence length="59" mass="6790">MNPFQALNGNSDRSQQHHEEHHHDDSTNANNSASSEDGYNWGKYGQKQVKGSEHLRSYY</sequence>
<keyword evidence="2" id="KW-0805">Transcription regulation</keyword>
<organism evidence="9 10">
    <name type="scientific">Helianthus annuus</name>
    <name type="common">Common sunflower</name>
    <dbReference type="NCBI Taxonomy" id="4232"/>
    <lineage>
        <taxon>Eukaryota</taxon>
        <taxon>Viridiplantae</taxon>
        <taxon>Streptophyta</taxon>
        <taxon>Embryophyta</taxon>
        <taxon>Tracheophyta</taxon>
        <taxon>Spermatophyta</taxon>
        <taxon>Magnoliopsida</taxon>
        <taxon>eudicotyledons</taxon>
        <taxon>Gunneridae</taxon>
        <taxon>Pentapetalae</taxon>
        <taxon>asterids</taxon>
        <taxon>campanulids</taxon>
        <taxon>Asterales</taxon>
        <taxon>Asteraceae</taxon>
        <taxon>Asteroideae</taxon>
        <taxon>Heliantheae alliance</taxon>
        <taxon>Heliantheae</taxon>
        <taxon>Helianthus</taxon>
    </lineage>
</organism>
<feature type="domain" description="WRKY" evidence="7">
    <location>
        <begin position="30"/>
        <end position="59"/>
    </location>
</feature>
<comment type="subcellular location">
    <subcellularLocation>
        <location evidence="1">Nucleus</location>
    </subcellularLocation>
</comment>
<keyword evidence="3" id="KW-0238">DNA-binding</keyword>
<evidence type="ECO:0000313" key="8">
    <source>
        <dbReference type="EMBL" id="KAF5773029.1"/>
    </source>
</evidence>
<feature type="compositionally biased region" description="Basic and acidic residues" evidence="6">
    <location>
        <begin position="14"/>
        <end position="26"/>
    </location>
</feature>
<dbReference type="AlphaFoldDB" id="A0A251SRI0"/>
<dbReference type="InterPro" id="IPR036576">
    <property type="entry name" value="WRKY_dom_sf"/>
</dbReference>
<reference evidence="8 10" key="1">
    <citation type="journal article" date="2017" name="Nature">
        <title>The sunflower genome provides insights into oil metabolism, flowering and Asterid evolution.</title>
        <authorList>
            <person name="Badouin H."/>
            <person name="Gouzy J."/>
            <person name="Grassa C.J."/>
            <person name="Murat F."/>
            <person name="Staton S.E."/>
            <person name="Cottret L."/>
            <person name="Lelandais-Briere C."/>
            <person name="Owens G.L."/>
            <person name="Carrere S."/>
            <person name="Mayjonade B."/>
            <person name="Legrand L."/>
            <person name="Gill N."/>
            <person name="Kane N.C."/>
            <person name="Bowers J.E."/>
            <person name="Hubner S."/>
            <person name="Bellec A."/>
            <person name="Berard A."/>
            <person name="Berges H."/>
            <person name="Blanchet N."/>
            <person name="Boniface M.C."/>
            <person name="Brunel D."/>
            <person name="Catrice O."/>
            <person name="Chaidir N."/>
            <person name="Claudel C."/>
            <person name="Donnadieu C."/>
            <person name="Faraut T."/>
            <person name="Fievet G."/>
            <person name="Helmstetter N."/>
            <person name="King M."/>
            <person name="Knapp S.J."/>
            <person name="Lai Z."/>
            <person name="Le Paslier M.C."/>
            <person name="Lippi Y."/>
            <person name="Lorenzon L."/>
            <person name="Mandel J.R."/>
            <person name="Marage G."/>
            <person name="Marchand G."/>
            <person name="Marquand E."/>
            <person name="Bret-Mestries E."/>
            <person name="Morien E."/>
            <person name="Nambeesan S."/>
            <person name="Nguyen T."/>
            <person name="Pegot-Espagnet P."/>
            <person name="Pouilly N."/>
            <person name="Raftis F."/>
            <person name="Sallet E."/>
            <person name="Schiex T."/>
            <person name="Thomas J."/>
            <person name="Vandecasteele C."/>
            <person name="Vares D."/>
            <person name="Vear F."/>
            <person name="Vautrin S."/>
            <person name="Crespi M."/>
            <person name="Mangin B."/>
            <person name="Burke J.M."/>
            <person name="Salse J."/>
            <person name="Munos S."/>
            <person name="Vincourt P."/>
            <person name="Rieseberg L.H."/>
            <person name="Langlade N.B."/>
        </authorList>
    </citation>
    <scope>NUCLEOTIDE SEQUENCE [LARGE SCALE GENOMIC DNA]</scope>
    <source>
        <strain evidence="10">cv. SF193</strain>
        <tissue evidence="8">Leaves</tissue>
    </source>
</reference>
<dbReference type="PROSITE" id="PS50811">
    <property type="entry name" value="WRKY"/>
    <property type="match status" value="1"/>
</dbReference>
<dbReference type="Proteomes" id="UP000215914">
    <property type="component" value="Chromosome 13"/>
</dbReference>
<keyword evidence="4" id="KW-0804">Transcription</keyword>
<keyword evidence="10" id="KW-1185">Reference proteome</keyword>
<feature type="compositionally biased region" description="Polar residues" evidence="6">
    <location>
        <begin position="1"/>
        <end position="13"/>
    </location>
</feature>
<evidence type="ECO:0000313" key="10">
    <source>
        <dbReference type="Proteomes" id="UP000215914"/>
    </source>
</evidence>
<gene>
    <name evidence="9" type="ORF">HannXRQ_Chr13g0399481</name>
    <name evidence="8" type="ORF">HanXRQr2_Chr13g0584101</name>
</gene>
<reference evidence="9" key="2">
    <citation type="submission" date="2017-02" db="EMBL/GenBank/DDBJ databases">
        <title>Sunflower complete genome.</title>
        <authorList>
            <person name="Langlade N."/>
            <person name="Munos S."/>
        </authorList>
    </citation>
    <scope>NUCLEOTIDE SEQUENCE [LARGE SCALE GENOMIC DNA]</scope>
    <source>
        <tissue evidence="9">Leaves</tissue>
    </source>
</reference>
<feature type="region of interest" description="Disordered" evidence="6">
    <location>
        <begin position="1"/>
        <end position="59"/>
    </location>
</feature>
<dbReference type="EMBL" id="MNCJ02000328">
    <property type="protein sequence ID" value="KAF5773029.1"/>
    <property type="molecule type" value="Genomic_DNA"/>
</dbReference>
<accession>A0A251SRI0</accession>
<evidence type="ECO:0000256" key="5">
    <source>
        <dbReference type="ARBA" id="ARBA00023242"/>
    </source>
</evidence>
<dbReference type="EMBL" id="CM007902">
    <property type="protein sequence ID" value="OTG01199.1"/>
    <property type="molecule type" value="Genomic_DNA"/>
</dbReference>
<dbReference type="InterPro" id="IPR003657">
    <property type="entry name" value="WRKY_dom"/>
</dbReference>
<dbReference type="GO" id="GO:0003700">
    <property type="term" value="F:DNA-binding transcription factor activity"/>
    <property type="evidence" value="ECO:0007669"/>
    <property type="project" value="InterPro"/>
</dbReference>
<dbReference type="InParanoid" id="A0A251SRI0"/>
<evidence type="ECO:0000313" key="9">
    <source>
        <dbReference type="EMBL" id="OTG01199.1"/>
    </source>
</evidence>
<evidence type="ECO:0000256" key="3">
    <source>
        <dbReference type="ARBA" id="ARBA00023125"/>
    </source>
</evidence>
<feature type="compositionally biased region" description="Basic and acidic residues" evidence="6">
    <location>
        <begin position="50"/>
        <end position="59"/>
    </location>
</feature>
<evidence type="ECO:0000256" key="6">
    <source>
        <dbReference type="SAM" id="MobiDB-lite"/>
    </source>
</evidence>
<dbReference type="GO" id="GO:0043565">
    <property type="term" value="F:sequence-specific DNA binding"/>
    <property type="evidence" value="ECO:0007669"/>
    <property type="project" value="InterPro"/>
</dbReference>
<dbReference type="Gene3D" id="2.20.25.80">
    <property type="entry name" value="WRKY domain"/>
    <property type="match status" value="1"/>
</dbReference>
<dbReference type="Pfam" id="PF03106">
    <property type="entry name" value="WRKY"/>
    <property type="match status" value="1"/>
</dbReference>
<name>A0A251SRI0_HELAN</name>
<dbReference type="GO" id="GO:0005634">
    <property type="term" value="C:nucleus"/>
    <property type="evidence" value="ECO:0007669"/>
    <property type="project" value="UniProtKB-SubCell"/>
</dbReference>
<evidence type="ECO:0000256" key="4">
    <source>
        <dbReference type="ARBA" id="ARBA00023163"/>
    </source>
</evidence>
<evidence type="ECO:0000256" key="1">
    <source>
        <dbReference type="ARBA" id="ARBA00004123"/>
    </source>
</evidence>
<keyword evidence="5" id="KW-0539">Nucleus</keyword>
<protein>
    <submittedName>
        <fullName evidence="9">Putative WRKY domain-containing protein</fullName>
    </submittedName>
    <submittedName>
        <fullName evidence="8">Transcription factor WRKY family</fullName>
    </submittedName>
</protein>